<sequence>MPRIEISARRNEPCQYQATAEYQAARLGKLLRGQPGQAQTEMANLLLQELVEAYRLALHNARQG</sequence>
<organism evidence="1 3">
    <name type="scientific">Ectopseudomonas mendocina</name>
    <name type="common">Pseudomonas mendocina</name>
    <dbReference type="NCBI Taxonomy" id="300"/>
    <lineage>
        <taxon>Bacteria</taxon>
        <taxon>Pseudomonadati</taxon>
        <taxon>Pseudomonadota</taxon>
        <taxon>Gammaproteobacteria</taxon>
        <taxon>Pseudomonadales</taxon>
        <taxon>Pseudomonadaceae</taxon>
        <taxon>Ectopseudomonas</taxon>
    </lineage>
</organism>
<protein>
    <submittedName>
        <fullName evidence="1">Uncharacterized protein</fullName>
    </submittedName>
</protein>
<evidence type="ECO:0000313" key="2">
    <source>
        <dbReference type="EMBL" id="TRO16768.1"/>
    </source>
</evidence>
<dbReference type="Proteomes" id="UP000317327">
    <property type="component" value="Unassembled WGS sequence"/>
</dbReference>
<dbReference type="EMBL" id="UGUU01000001">
    <property type="protein sequence ID" value="SUD39282.1"/>
    <property type="molecule type" value="Genomic_DNA"/>
</dbReference>
<reference evidence="1 3" key="1">
    <citation type="submission" date="2018-06" db="EMBL/GenBank/DDBJ databases">
        <authorList>
            <consortium name="Pathogen Informatics"/>
            <person name="Doyle S."/>
        </authorList>
    </citation>
    <scope>NUCLEOTIDE SEQUENCE [LARGE SCALE GENOMIC DNA]</scope>
    <source>
        <strain evidence="1 3">NCTC10899</strain>
    </source>
</reference>
<dbReference type="EMBL" id="SCFV01000007">
    <property type="protein sequence ID" value="TRO16768.1"/>
    <property type="molecule type" value="Genomic_DNA"/>
</dbReference>
<evidence type="ECO:0000313" key="1">
    <source>
        <dbReference type="EMBL" id="SUD39282.1"/>
    </source>
</evidence>
<proteinExistence type="predicted"/>
<evidence type="ECO:0000313" key="4">
    <source>
        <dbReference type="Proteomes" id="UP000317327"/>
    </source>
</evidence>
<name>A0A379ISW2_ECTME</name>
<dbReference type="Proteomes" id="UP000254260">
    <property type="component" value="Unassembled WGS sequence"/>
</dbReference>
<dbReference type="RefSeq" id="WP_013716483.1">
    <property type="nucleotide sequence ID" value="NZ_CBCRWL010000002.1"/>
</dbReference>
<dbReference type="AlphaFoldDB" id="A0A379ISW2"/>
<dbReference type="OrthoDB" id="9902569at2"/>
<accession>A0A379ISW2</accession>
<evidence type="ECO:0000313" key="3">
    <source>
        <dbReference type="Proteomes" id="UP000254260"/>
    </source>
</evidence>
<reference evidence="2 4" key="2">
    <citation type="submission" date="2019-01" db="EMBL/GenBank/DDBJ databases">
        <title>Whole genome shotgun sequencing of Pseudomonas spp. isolated by its ability to degrade furfural.</title>
        <authorList>
            <person name="Donoso R."/>
            <person name="Farkas C."/>
            <person name="Villegas P."/>
            <person name="Gonzales-Toro F."/>
            <person name="Guajardo-Parra M."/>
            <person name="Araya-Nail M."/>
            <person name="Morgante V."/>
            <person name="Perez-Pantoja D."/>
        </authorList>
    </citation>
    <scope>NUCLEOTIDE SEQUENCE [LARGE SCALE GENOMIC DNA]</scope>
    <source>
        <strain evidence="2 4">VN231</strain>
    </source>
</reference>
<gene>
    <name evidence="2" type="ORF">EQ836_15980</name>
    <name evidence="1" type="ORF">NCTC10899_02087</name>
</gene>